<keyword evidence="1" id="KW-0812">Transmembrane</keyword>
<evidence type="ECO:0000256" key="1">
    <source>
        <dbReference type="SAM" id="Phobius"/>
    </source>
</evidence>
<keyword evidence="3" id="KW-1185">Reference proteome</keyword>
<evidence type="ECO:0000313" key="3">
    <source>
        <dbReference type="Proteomes" id="UP000471501"/>
    </source>
</evidence>
<dbReference type="AlphaFoldDB" id="A0A6I4NQY1"/>
<reference evidence="2 3" key="1">
    <citation type="submission" date="2019-12" db="EMBL/GenBank/DDBJ databases">
        <authorList>
            <person name="Kim Y.S."/>
        </authorList>
    </citation>
    <scope>NUCLEOTIDE SEQUENCE [LARGE SCALE GENOMIC DNA]</scope>
    <source>
        <strain evidence="2 3">GA093</strain>
    </source>
</reference>
<dbReference type="EMBL" id="WSTB01000019">
    <property type="protein sequence ID" value="MWB96816.1"/>
    <property type="molecule type" value="Genomic_DNA"/>
</dbReference>
<gene>
    <name evidence="2" type="ORF">GON26_20835</name>
</gene>
<accession>A0A6I4NQY1</accession>
<feature type="transmembrane region" description="Helical" evidence="1">
    <location>
        <begin position="173"/>
        <end position="192"/>
    </location>
</feature>
<evidence type="ECO:0008006" key="4">
    <source>
        <dbReference type="Google" id="ProtNLM"/>
    </source>
</evidence>
<feature type="transmembrane region" description="Helical" evidence="1">
    <location>
        <begin position="198"/>
        <end position="214"/>
    </location>
</feature>
<name>A0A6I4NQY1_9FLAO</name>
<dbReference type="Proteomes" id="UP000471501">
    <property type="component" value="Unassembled WGS sequence"/>
</dbReference>
<proteinExistence type="predicted"/>
<keyword evidence="1" id="KW-1133">Transmembrane helix</keyword>
<feature type="transmembrane region" description="Helical" evidence="1">
    <location>
        <begin position="24"/>
        <end position="44"/>
    </location>
</feature>
<evidence type="ECO:0000313" key="2">
    <source>
        <dbReference type="EMBL" id="MWB96816.1"/>
    </source>
</evidence>
<dbReference type="RefSeq" id="WP_160376701.1">
    <property type="nucleotide sequence ID" value="NZ_WSTB01000019.1"/>
</dbReference>
<keyword evidence="1" id="KW-0472">Membrane</keyword>
<feature type="transmembrane region" description="Helical" evidence="1">
    <location>
        <begin position="64"/>
        <end position="81"/>
    </location>
</feature>
<organism evidence="2 3">
    <name type="scientific">Flavobacterium hydrocarbonoxydans</name>
    <dbReference type="NCBI Taxonomy" id="2683249"/>
    <lineage>
        <taxon>Bacteria</taxon>
        <taxon>Pseudomonadati</taxon>
        <taxon>Bacteroidota</taxon>
        <taxon>Flavobacteriia</taxon>
        <taxon>Flavobacteriales</taxon>
        <taxon>Flavobacteriaceae</taxon>
        <taxon>Flavobacterium</taxon>
    </lineage>
</organism>
<feature type="transmembrane region" description="Helical" evidence="1">
    <location>
        <begin position="93"/>
        <end position="109"/>
    </location>
</feature>
<comment type="caution">
    <text evidence="2">The sequence shown here is derived from an EMBL/GenBank/DDBJ whole genome shotgun (WGS) entry which is preliminary data.</text>
</comment>
<sequence>MKKNNQTPEPENYDVSTFRTIRRAIGYLAISLPLILVGFSYIKFFDTPLQISISHYYYSNLRDIFTGTLSAVGLFLISYKGHINVSFWKNDKLLTNIAGVMALGVAFVPTDPHCSFDKIYTLIPYDLKWLGWLHYGFAGVLFLILALLAINVFTIGQKNETHIPKSVIDENNIYVFCGSAILVFMIIIPFQLFTYSTLVFEALSLFVFGIAWLIKGRALGEILKEEIYRETSSANNGEKVFEE</sequence>
<feature type="transmembrane region" description="Helical" evidence="1">
    <location>
        <begin position="129"/>
        <end position="153"/>
    </location>
</feature>
<protein>
    <recommendedName>
        <fullName evidence="4">DUF998 domain-containing protein</fullName>
    </recommendedName>
</protein>